<reference evidence="2" key="1">
    <citation type="submission" date="2022-10" db="EMBL/GenBank/DDBJ databases">
        <title>Fusarium specimens isolated from Avocado Roots.</title>
        <authorList>
            <person name="Stajich J."/>
            <person name="Roper C."/>
            <person name="Heimlech-Rivalta G."/>
        </authorList>
    </citation>
    <scope>NUCLEOTIDE SEQUENCE</scope>
    <source>
        <strain evidence="2">CF00143</strain>
    </source>
</reference>
<comment type="caution">
    <text evidence="2">The sequence shown here is derived from an EMBL/GenBank/DDBJ whole genome shotgun (WGS) entry which is preliminary data.</text>
</comment>
<dbReference type="EMBL" id="JAPDHF010000017">
    <property type="protein sequence ID" value="KAJ4007388.1"/>
    <property type="molecule type" value="Genomic_DNA"/>
</dbReference>
<accession>A0A9W8PHU2</accession>
<feature type="region of interest" description="Disordered" evidence="1">
    <location>
        <begin position="81"/>
        <end position="127"/>
    </location>
</feature>
<evidence type="ECO:0000313" key="3">
    <source>
        <dbReference type="Proteomes" id="UP001152130"/>
    </source>
</evidence>
<dbReference type="Proteomes" id="UP001152130">
    <property type="component" value="Unassembled WGS sequence"/>
</dbReference>
<sequence length="145" mass="16630">MIPIKDPAISPYYRRLYSSSIQRPTQNLVYSEKTKRPTACFVLHLDADPALLVARTYRAYIFFTAQVRKRLVRAGGSYKVQNYNSQRGGRGRGNNRGGYRSTSRGYHHHRYPRNGRSSSGQYQQQQQLTPVVPVLDSYSVLLSML</sequence>
<keyword evidence="3" id="KW-1185">Reference proteome</keyword>
<proteinExistence type="predicted"/>
<organism evidence="2 3">
    <name type="scientific">Fusarium irregulare</name>
    <dbReference type="NCBI Taxonomy" id="2494466"/>
    <lineage>
        <taxon>Eukaryota</taxon>
        <taxon>Fungi</taxon>
        <taxon>Dikarya</taxon>
        <taxon>Ascomycota</taxon>
        <taxon>Pezizomycotina</taxon>
        <taxon>Sordariomycetes</taxon>
        <taxon>Hypocreomycetidae</taxon>
        <taxon>Hypocreales</taxon>
        <taxon>Nectriaceae</taxon>
        <taxon>Fusarium</taxon>
        <taxon>Fusarium incarnatum-equiseti species complex</taxon>
    </lineage>
</organism>
<name>A0A9W8PHU2_9HYPO</name>
<dbReference type="AlphaFoldDB" id="A0A9W8PHU2"/>
<protein>
    <submittedName>
        <fullName evidence="2">Uncharacterized protein</fullName>
    </submittedName>
</protein>
<evidence type="ECO:0000256" key="1">
    <source>
        <dbReference type="SAM" id="MobiDB-lite"/>
    </source>
</evidence>
<evidence type="ECO:0000313" key="2">
    <source>
        <dbReference type="EMBL" id="KAJ4007388.1"/>
    </source>
</evidence>
<gene>
    <name evidence="2" type="ORF">NW766_010072</name>
</gene>